<dbReference type="EMBL" id="CP158375">
    <property type="protein sequence ID" value="XDO98317.1"/>
    <property type="molecule type" value="Genomic_DNA"/>
</dbReference>
<dbReference type="PANTHER" id="PTHR38340">
    <property type="entry name" value="S-LAYER PROTEIN"/>
    <property type="match status" value="1"/>
</dbReference>
<dbReference type="PANTHER" id="PTHR38340:SF1">
    <property type="entry name" value="S-LAYER PROTEIN"/>
    <property type="match status" value="1"/>
</dbReference>
<dbReference type="SUPFAM" id="SSF51120">
    <property type="entry name" value="beta-Roll"/>
    <property type="match status" value="2"/>
</dbReference>
<dbReference type="PROSITE" id="PS00330">
    <property type="entry name" value="HEMOLYSIN_CALCIUM"/>
    <property type="match status" value="2"/>
</dbReference>
<proteinExistence type="predicted"/>
<accession>A0AB39KXJ2</accession>
<dbReference type="InterPro" id="IPR018511">
    <property type="entry name" value="Hemolysin-typ_Ca-bd_CS"/>
</dbReference>
<dbReference type="InterPro" id="IPR001343">
    <property type="entry name" value="Hemolysn_Ca-bd"/>
</dbReference>
<dbReference type="Gene3D" id="2.150.10.10">
    <property type="entry name" value="Serralysin-like metalloprotease, C-terminal"/>
    <property type="match status" value="2"/>
</dbReference>
<evidence type="ECO:0000256" key="2">
    <source>
        <dbReference type="ARBA" id="ARBA00022525"/>
    </source>
</evidence>
<comment type="subcellular location">
    <subcellularLocation>
        <location evidence="1">Secreted</location>
    </subcellularLocation>
</comment>
<keyword evidence="2" id="KW-0964">Secreted</keyword>
<dbReference type="PRINTS" id="PR00313">
    <property type="entry name" value="CABNDNGRPT"/>
</dbReference>
<evidence type="ECO:0000256" key="1">
    <source>
        <dbReference type="ARBA" id="ARBA00004613"/>
    </source>
</evidence>
<protein>
    <submittedName>
        <fullName evidence="4">Calcium-binding protein</fullName>
    </submittedName>
</protein>
<dbReference type="GO" id="GO:0005576">
    <property type="term" value="C:extracellular region"/>
    <property type="evidence" value="ECO:0007669"/>
    <property type="project" value="UniProtKB-SubCell"/>
</dbReference>
<dbReference type="RefSeq" id="WP_369062120.1">
    <property type="nucleotide sequence ID" value="NZ_CP158375.1"/>
</dbReference>
<evidence type="ECO:0000256" key="3">
    <source>
        <dbReference type="SAM" id="MobiDB-lite"/>
    </source>
</evidence>
<dbReference type="Pfam" id="PF00353">
    <property type="entry name" value="HemolysinCabind"/>
    <property type="match status" value="4"/>
</dbReference>
<gene>
    <name evidence="4" type="ORF">ABOZ73_07855</name>
</gene>
<feature type="region of interest" description="Disordered" evidence="3">
    <location>
        <begin position="291"/>
        <end position="313"/>
    </location>
</feature>
<dbReference type="GO" id="GO:0005509">
    <property type="term" value="F:calcium ion binding"/>
    <property type="evidence" value="ECO:0007669"/>
    <property type="project" value="InterPro"/>
</dbReference>
<organism evidence="4">
    <name type="scientific">Caulobacter sp. 73W</name>
    <dbReference type="NCBI Taxonomy" id="3161137"/>
    <lineage>
        <taxon>Bacteria</taxon>
        <taxon>Pseudomonadati</taxon>
        <taxon>Pseudomonadota</taxon>
        <taxon>Alphaproteobacteria</taxon>
        <taxon>Caulobacterales</taxon>
        <taxon>Caulobacteraceae</taxon>
        <taxon>Caulobacter</taxon>
    </lineage>
</organism>
<dbReference type="AlphaFoldDB" id="A0AB39KXJ2"/>
<name>A0AB39KXJ2_9CAUL</name>
<dbReference type="InterPro" id="IPR011049">
    <property type="entry name" value="Serralysin-like_metalloprot_C"/>
</dbReference>
<feature type="compositionally biased region" description="Polar residues" evidence="3">
    <location>
        <begin position="300"/>
        <end position="313"/>
    </location>
</feature>
<dbReference type="InterPro" id="IPR050557">
    <property type="entry name" value="RTX_toxin/Mannuronan_C5-epim"/>
</dbReference>
<evidence type="ECO:0000313" key="4">
    <source>
        <dbReference type="EMBL" id="XDO98317.1"/>
    </source>
</evidence>
<sequence>MSEPIGAKLRSQYLGLFTWKSGSTTYLIADVNGNDLIDDRDYAFAFEGAPSLTIADFINSGEFVQLSGGSGGAWQGTAGPDTFLGQAGDDVADGAGGDDLLEGGLGADKLSGGSGNDILIGGRGSDTLRGGSGNDQLWAGGRYTGHEDDQDSVNTLFGEDGDDTLIGGEGQDVLECGAGNDFINAKPGDIGRGGDGDDQFTGQGATLEGGAGADRLSGTASTFTGGAGADIFSLSNFSSVGGWAPTPNIVTDFSIAQGDRLVVSFQYHQYPVVWRGALDNAAFSLPRPCISGRTADRSRPSSIAPHNNSGSAS</sequence>
<reference evidence="4" key="1">
    <citation type="submission" date="2024-06" db="EMBL/GenBank/DDBJ databases">
        <title>Caulobacter inopinatus, sp. nov.</title>
        <authorList>
            <person name="Donachie S.P."/>
        </authorList>
    </citation>
    <scope>NUCLEOTIDE SEQUENCE</scope>
    <source>
        <strain evidence="4">73W</strain>
    </source>
</reference>